<dbReference type="PIRSF" id="PIRSF001365">
    <property type="entry name" value="DHDPS"/>
    <property type="match status" value="1"/>
</dbReference>
<keyword evidence="1 2" id="KW-0456">Lyase</keyword>
<dbReference type="InterPro" id="IPR013785">
    <property type="entry name" value="Aldolase_TIM"/>
</dbReference>
<comment type="caution">
    <text evidence="5">The sequence shown here is derived from an EMBL/GenBank/DDBJ whole genome shotgun (WGS) entry which is preliminary data.</text>
</comment>
<evidence type="ECO:0000313" key="8">
    <source>
        <dbReference type="Proteomes" id="UP001139054"/>
    </source>
</evidence>
<feature type="active site" description="Proton donor/acceptor" evidence="3">
    <location>
        <position position="135"/>
    </location>
</feature>
<evidence type="ECO:0000313" key="6">
    <source>
        <dbReference type="EMBL" id="MCG2672964.1"/>
    </source>
</evidence>
<dbReference type="Gene3D" id="3.20.20.70">
    <property type="entry name" value="Aldolase class I"/>
    <property type="match status" value="1"/>
</dbReference>
<dbReference type="EMBL" id="JAKLUA010000029">
    <property type="protein sequence ID" value="MCG2672964.1"/>
    <property type="molecule type" value="Genomic_DNA"/>
</dbReference>
<proteinExistence type="inferred from homology"/>
<dbReference type="CDD" id="cd00408">
    <property type="entry name" value="DHDPS-like"/>
    <property type="match status" value="1"/>
</dbReference>
<gene>
    <name evidence="6" type="ORF">L6637_39280</name>
    <name evidence="5" type="ORF">L6654_38385</name>
</gene>
<evidence type="ECO:0000313" key="7">
    <source>
        <dbReference type="Proteomes" id="UP001139012"/>
    </source>
</evidence>
<evidence type="ECO:0000313" key="5">
    <source>
        <dbReference type="EMBL" id="MCG2632477.1"/>
    </source>
</evidence>
<dbReference type="Pfam" id="PF00701">
    <property type="entry name" value="DHDPS"/>
    <property type="match status" value="1"/>
</dbReference>
<dbReference type="RefSeq" id="WP_237874070.1">
    <property type="nucleotide sequence ID" value="NZ_JAKLTY010000042.1"/>
</dbReference>
<dbReference type="Proteomes" id="UP001139012">
    <property type="component" value="Unassembled WGS sequence"/>
</dbReference>
<dbReference type="PRINTS" id="PR00146">
    <property type="entry name" value="DHPICSNTHASE"/>
</dbReference>
<sequence>MKGVIAAIATPVTTGNTPDISRFLEHARTLLETGCDGLNVLGTTGEATSLSVTARQVLMQAAAAALPCDRLMVGTGAAALGDAIELTVAAADLGFSGALLLPPFYYKSVADDGLVTFVTAVADATVSPEIPLYLYNFPQMTGIVWSETLVRRLKDKLGPRLAGLKDSSGDLAYARTMAKIEDLAVFPSSEAVLLDARAGTFAGCISATANVNASLCSRAFHQGDEDALAMAVAIRDLLGAAPLIPGIKSVLSHNYSDGAWTRVLPPLLDLEKSSQDSIVRRVNEIRSRTSSMLRSC</sequence>
<evidence type="ECO:0000256" key="1">
    <source>
        <dbReference type="ARBA" id="ARBA00023239"/>
    </source>
</evidence>
<feature type="active site" description="Schiff-base intermediate with substrate" evidence="3">
    <location>
        <position position="165"/>
    </location>
</feature>
<dbReference type="GO" id="GO:0008840">
    <property type="term" value="F:4-hydroxy-tetrahydrodipicolinate synthase activity"/>
    <property type="evidence" value="ECO:0007669"/>
    <property type="project" value="TreeGrafter"/>
</dbReference>
<dbReference type="SMART" id="SM01130">
    <property type="entry name" value="DHDPS"/>
    <property type="match status" value="1"/>
</dbReference>
<keyword evidence="7" id="KW-1185">Reference proteome</keyword>
<evidence type="ECO:0000256" key="4">
    <source>
        <dbReference type="PIRSR" id="PIRSR001365-2"/>
    </source>
</evidence>
<comment type="similarity">
    <text evidence="2">Belongs to the DapA family.</text>
</comment>
<dbReference type="SUPFAM" id="SSF51569">
    <property type="entry name" value="Aldolase"/>
    <property type="match status" value="1"/>
</dbReference>
<dbReference type="PANTHER" id="PTHR12128:SF67">
    <property type="entry name" value="BLR3884 PROTEIN"/>
    <property type="match status" value="1"/>
</dbReference>
<feature type="binding site" evidence="4">
    <location>
        <position position="44"/>
    </location>
    <ligand>
        <name>pyruvate</name>
        <dbReference type="ChEBI" id="CHEBI:15361"/>
    </ligand>
</feature>
<protein>
    <submittedName>
        <fullName evidence="5">Dihydrodipicolinate synthase family protein</fullName>
    </submittedName>
</protein>
<name>A0A9X1UJW0_9BRAD</name>
<dbReference type="Proteomes" id="UP001139054">
    <property type="component" value="Unassembled WGS sequence"/>
</dbReference>
<dbReference type="InterPro" id="IPR002220">
    <property type="entry name" value="DapA-like"/>
</dbReference>
<dbReference type="AlphaFoldDB" id="A0A9X1UJW0"/>
<evidence type="ECO:0000256" key="3">
    <source>
        <dbReference type="PIRSR" id="PIRSR001365-1"/>
    </source>
</evidence>
<accession>A0A9X1UJW0</accession>
<organism evidence="5 8">
    <name type="scientific">Bradyrhizobium zhengyangense</name>
    <dbReference type="NCBI Taxonomy" id="2911009"/>
    <lineage>
        <taxon>Bacteria</taxon>
        <taxon>Pseudomonadati</taxon>
        <taxon>Pseudomonadota</taxon>
        <taxon>Alphaproteobacteria</taxon>
        <taxon>Hyphomicrobiales</taxon>
        <taxon>Nitrobacteraceae</taxon>
        <taxon>Bradyrhizobium</taxon>
    </lineage>
</organism>
<dbReference type="PANTHER" id="PTHR12128">
    <property type="entry name" value="DIHYDRODIPICOLINATE SYNTHASE"/>
    <property type="match status" value="1"/>
</dbReference>
<dbReference type="EMBL" id="JAKLTY010000042">
    <property type="protein sequence ID" value="MCG2632477.1"/>
    <property type="molecule type" value="Genomic_DNA"/>
</dbReference>
<evidence type="ECO:0000256" key="2">
    <source>
        <dbReference type="PIRNR" id="PIRNR001365"/>
    </source>
</evidence>
<feature type="binding site" evidence="4">
    <location>
        <position position="205"/>
    </location>
    <ligand>
        <name>pyruvate</name>
        <dbReference type="ChEBI" id="CHEBI:15361"/>
    </ligand>
</feature>
<reference evidence="5" key="1">
    <citation type="submission" date="2022-01" db="EMBL/GenBank/DDBJ databases">
        <title>Genome sequnece data of strain Bradyrhizobium sp. nov.</title>
        <authorList>
            <person name="Zhang J."/>
        </authorList>
    </citation>
    <scope>NUCLEOTIDE SEQUENCE</scope>
    <source>
        <strain evidence="6">WYCCWR 12774</strain>
        <strain evidence="5">WYCCWR 13023</strain>
    </source>
</reference>